<keyword evidence="2" id="KW-1185">Reference proteome</keyword>
<accession>A0ABR1ESI7</accession>
<dbReference type="Proteomes" id="UP001303046">
    <property type="component" value="Unassembled WGS sequence"/>
</dbReference>
<organism evidence="1 2">
    <name type="scientific">Necator americanus</name>
    <name type="common">Human hookworm</name>
    <dbReference type="NCBI Taxonomy" id="51031"/>
    <lineage>
        <taxon>Eukaryota</taxon>
        <taxon>Metazoa</taxon>
        <taxon>Ecdysozoa</taxon>
        <taxon>Nematoda</taxon>
        <taxon>Chromadorea</taxon>
        <taxon>Rhabditida</taxon>
        <taxon>Rhabditina</taxon>
        <taxon>Rhabditomorpha</taxon>
        <taxon>Strongyloidea</taxon>
        <taxon>Ancylostomatidae</taxon>
        <taxon>Bunostominae</taxon>
        <taxon>Necator</taxon>
    </lineage>
</organism>
<dbReference type="EMBL" id="JAVFWL010000006">
    <property type="protein sequence ID" value="KAK6765612.1"/>
    <property type="molecule type" value="Genomic_DNA"/>
</dbReference>
<reference evidence="1 2" key="1">
    <citation type="submission" date="2023-08" db="EMBL/GenBank/DDBJ databases">
        <title>A Necator americanus chromosomal reference genome.</title>
        <authorList>
            <person name="Ilik V."/>
            <person name="Petrzelkova K.J."/>
            <person name="Pardy F."/>
            <person name="Fuh T."/>
            <person name="Niatou-Singa F.S."/>
            <person name="Gouil Q."/>
            <person name="Baker L."/>
            <person name="Ritchie M.E."/>
            <person name="Jex A.R."/>
            <person name="Gazzola D."/>
            <person name="Li H."/>
            <person name="Toshio Fujiwara R."/>
            <person name="Zhan B."/>
            <person name="Aroian R.V."/>
            <person name="Pafco B."/>
            <person name="Schwarz E.M."/>
        </authorList>
    </citation>
    <scope>NUCLEOTIDE SEQUENCE [LARGE SCALE GENOMIC DNA]</scope>
    <source>
        <strain evidence="1 2">Aroian</strain>
        <tissue evidence="1">Whole animal</tissue>
    </source>
</reference>
<protein>
    <submittedName>
        <fullName evidence="1">Uncharacterized protein</fullName>
    </submittedName>
</protein>
<sequence>MPIANEVNLQVYLSAIRPIMIYGSETPADPSSVTEKHDYMEKKLLRRMLGYFCSMVYHNNEPYSEVHMKIQQYVDILYLCSECVNDVGRDASRASNDSKRFKRFVIQ</sequence>
<gene>
    <name evidence="1" type="primary">Necator_chrX.g25661</name>
    <name evidence="1" type="ORF">RB195_025495</name>
</gene>
<proteinExistence type="predicted"/>
<evidence type="ECO:0000313" key="1">
    <source>
        <dbReference type="EMBL" id="KAK6765612.1"/>
    </source>
</evidence>
<name>A0ABR1ESI7_NECAM</name>
<evidence type="ECO:0000313" key="2">
    <source>
        <dbReference type="Proteomes" id="UP001303046"/>
    </source>
</evidence>
<comment type="caution">
    <text evidence="1">The sequence shown here is derived from an EMBL/GenBank/DDBJ whole genome shotgun (WGS) entry which is preliminary data.</text>
</comment>